<dbReference type="AlphaFoldDB" id="A0AAN8F187"/>
<organism evidence="2 3">
    <name type="scientific">Knufia fluminis</name>
    <dbReference type="NCBI Taxonomy" id="191047"/>
    <lineage>
        <taxon>Eukaryota</taxon>
        <taxon>Fungi</taxon>
        <taxon>Dikarya</taxon>
        <taxon>Ascomycota</taxon>
        <taxon>Pezizomycotina</taxon>
        <taxon>Eurotiomycetes</taxon>
        <taxon>Chaetothyriomycetidae</taxon>
        <taxon>Chaetothyriales</taxon>
        <taxon>Trichomeriaceae</taxon>
        <taxon>Knufia</taxon>
    </lineage>
</organism>
<feature type="region of interest" description="Disordered" evidence="1">
    <location>
        <begin position="85"/>
        <end position="104"/>
    </location>
</feature>
<gene>
    <name evidence="2" type="ORF">OHC33_000012</name>
</gene>
<sequence>MADSKRTPGPLAAKFAEAIMERRGLNSDTKHTCDAIVQRLNDVSDSMRSNHEGLMQQLDRGFDEIKATLAESRYWAGRLLQMSKERERREARERRGSGVAATSYQSTKAMPNNRPQYVYPMDAAQILNSIQALGYQISRLEPVSQLGHANIMTELTKMRRAIREHDEKITKAFKAQNKIIEEKIIKHLQQEGRQRRR</sequence>
<proteinExistence type="predicted"/>
<evidence type="ECO:0000313" key="2">
    <source>
        <dbReference type="EMBL" id="KAK5958171.1"/>
    </source>
</evidence>
<feature type="compositionally biased region" description="Basic and acidic residues" evidence="1">
    <location>
        <begin position="85"/>
        <end position="96"/>
    </location>
</feature>
<dbReference type="Proteomes" id="UP001316803">
    <property type="component" value="Unassembled WGS sequence"/>
</dbReference>
<evidence type="ECO:0000313" key="3">
    <source>
        <dbReference type="Proteomes" id="UP001316803"/>
    </source>
</evidence>
<reference evidence="2 3" key="1">
    <citation type="submission" date="2022-12" db="EMBL/GenBank/DDBJ databases">
        <title>Genomic features and morphological characterization of a novel Knufia sp. strain isolated from spacecraft assembly facility.</title>
        <authorList>
            <person name="Teixeira M."/>
            <person name="Chander A.M."/>
            <person name="Stajich J.E."/>
            <person name="Venkateswaran K."/>
        </authorList>
    </citation>
    <scope>NUCLEOTIDE SEQUENCE [LARGE SCALE GENOMIC DNA]</scope>
    <source>
        <strain evidence="2 3">FJI-L2-BK-P2</strain>
    </source>
</reference>
<name>A0AAN8F187_9EURO</name>
<protein>
    <submittedName>
        <fullName evidence="2">Uncharacterized protein</fullName>
    </submittedName>
</protein>
<comment type="caution">
    <text evidence="2">The sequence shown here is derived from an EMBL/GenBank/DDBJ whole genome shotgun (WGS) entry which is preliminary data.</text>
</comment>
<accession>A0AAN8F187</accession>
<keyword evidence="3" id="KW-1185">Reference proteome</keyword>
<dbReference type="EMBL" id="JAKLMC020000001">
    <property type="protein sequence ID" value="KAK5958171.1"/>
    <property type="molecule type" value="Genomic_DNA"/>
</dbReference>
<evidence type="ECO:0000256" key="1">
    <source>
        <dbReference type="SAM" id="MobiDB-lite"/>
    </source>
</evidence>